<proteinExistence type="predicted"/>
<dbReference type="Proteomes" id="UP000663419">
    <property type="component" value="Chromosome 4"/>
</dbReference>
<gene>
    <name evidence="1" type="ORF">I7I53_03516</name>
</gene>
<sequence length="91" mass="10747">MTTEDQNKDSALWEWQVEAILTCWERLDERLREFCQLLSLAGHLRHSLWKNCVMFSMIGQRKTKEMALPVCWLLVGLQTPWEHSGPESILF</sequence>
<accession>A0A8A1LNP6</accession>
<dbReference type="VEuPathDB" id="FungiDB:I7I53_03516"/>
<reference evidence="1" key="1">
    <citation type="submission" date="2021-01" db="EMBL/GenBank/DDBJ databases">
        <title>Chromosome-level genome assembly of a human fungal pathogen reveals clustering of transcriptionally co-regulated genes.</title>
        <authorList>
            <person name="Voorhies M."/>
            <person name="Cohen S."/>
            <person name="Shea T.P."/>
            <person name="Petrus S."/>
            <person name="Munoz J.F."/>
            <person name="Poplawski S."/>
            <person name="Goldman W.E."/>
            <person name="Michael T."/>
            <person name="Cuomo C.A."/>
            <person name="Sil A."/>
            <person name="Beyhan S."/>
        </authorList>
    </citation>
    <scope>NUCLEOTIDE SEQUENCE</scope>
    <source>
        <strain evidence="1">H88</strain>
    </source>
</reference>
<evidence type="ECO:0000313" key="2">
    <source>
        <dbReference type="Proteomes" id="UP000663419"/>
    </source>
</evidence>
<name>A0A8A1LNP6_AJEC8</name>
<evidence type="ECO:0000313" key="1">
    <source>
        <dbReference type="EMBL" id="QSS55596.1"/>
    </source>
</evidence>
<dbReference type="EMBL" id="CP069105">
    <property type="protein sequence ID" value="QSS55596.1"/>
    <property type="molecule type" value="Genomic_DNA"/>
</dbReference>
<dbReference type="AlphaFoldDB" id="A0A8A1LNP6"/>
<protein>
    <submittedName>
        <fullName evidence="1">Uncharacterized protein</fullName>
    </submittedName>
</protein>
<organism evidence="1 2">
    <name type="scientific">Ajellomyces capsulatus (strain H88)</name>
    <name type="common">Darling's disease fungus</name>
    <name type="synonym">Histoplasma capsulatum</name>
    <dbReference type="NCBI Taxonomy" id="544711"/>
    <lineage>
        <taxon>Eukaryota</taxon>
        <taxon>Fungi</taxon>
        <taxon>Dikarya</taxon>
        <taxon>Ascomycota</taxon>
        <taxon>Pezizomycotina</taxon>
        <taxon>Eurotiomycetes</taxon>
        <taxon>Eurotiomycetidae</taxon>
        <taxon>Onygenales</taxon>
        <taxon>Ajellomycetaceae</taxon>
        <taxon>Histoplasma</taxon>
    </lineage>
</organism>